<dbReference type="Pfam" id="PF00085">
    <property type="entry name" value="Thioredoxin"/>
    <property type="match status" value="1"/>
</dbReference>
<feature type="region of interest" description="Disordered" evidence="1">
    <location>
        <begin position="491"/>
        <end position="513"/>
    </location>
</feature>
<dbReference type="InterPro" id="IPR051766">
    <property type="entry name" value="TXND_domain-containing"/>
</dbReference>
<evidence type="ECO:0000259" key="2">
    <source>
        <dbReference type="Pfam" id="PF00085"/>
    </source>
</evidence>
<dbReference type="EnsemblMetazoa" id="XM_016986882">
    <property type="protein sequence ID" value="XP_016842371"/>
    <property type="gene ID" value="LOC100678333"/>
</dbReference>
<protein>
    <submittedName>
        <fullName evidence="4">Uncharacterized protein</fullName>
    </submittedName>
</protein>
<dbReference type="EnsemblMetazoa" id="XM_016986883">
    <property type="protein sequence ID" value="XP_016842372"/>
    <property type="gene ID" value="LOC100678333"/>
</dbReference>
<dbReference type="EnsemblMetazoa" id="XM_032600585">
    <property type="protein sequence ID" value="XP_032456476"/>
    <property type="gene ID" value="LOC100678333"/>
</dbReference>
<feature type="domain" description="Thioredoxin" evidence="2">
    <location>
        <begin position="36"/>
        <end position="126"/>
    </location>
</feature>
<name>A0A7M7ISP6_NASVI</name>
<dbReference type="RefSeq" id="XP_032456476.1">
    <property type="nucleotide sequence ID" value="XM_032600585.1"/>
</dbReference>
<dbReference type="InParanoid" id="A0A7M7ISP6"/>
<dbReference type="InterPro" id="IPR036249">
    <property type="entry name" value="Thioredoxin-like_sf"/>
</dbReference>
<feature type="compositionally biased region" description="Gly residues" evidence="1">
    <location>
        <begin position="7"/>
        <end position="17"/>
    </location>
</feature>
<organism evidence="4 5">
    <name type="scientific">Nasonia vitripennis</name>
    <name type="common">Parasitic wasp</name>
    <dbReference type="NCBI Taxonomy" id="7425"/>
    <lineage>
        <taxon>Eukaryota</taxon>
        <taxon>Metazoa</taxon>
        <taxon>Ecdysozoa</taxon>
        <taxon>Arthropoda</taxon>
        <taxon>Hexapoda</taxon>
        <taxon>Insecta</taxon>
        <taxon>Pterygota</taxon>
        <taxon>Neoptera</taxon>
        <taxon>Endopterygota</taxon>
        <taxon>Hymenoptera</taxon>
        <taxon>Apocrita</taxon>
        <taxon>Proctotrupomorpha</taxon>
        <taxon>Chalcidoidea</taxon>
        <taxon>Pteromalidae</taxon>
        <taxon>Pteromalinae</taxon>
        <taxon>Nasonia</taxon>
    </lineage>
</organism>
<dbReference type="Gene3D" id="3.40.30.10">
    <property type="entry name" value="Glutaredoxin"/>
    <property type="match status" value="1"/>
</dbReference>
<sequence length="513" mass="58085">MHENSGETGGAAESGGLRGDKGRKMTKKNAPAALQTEVTTDEEWAKILERKGLVLADVYSEWSGPCTGMVSILKKVKMEIGGDNLSYATARCDHIASLARFRGKSEPTWMFIRDGKMVNLIFGANCPELLDHLTRELKRLQTGETPEFSMSVSDTSPKEAERMKAIEAAMQAKEAARIARIEAEAKEKYEAELGHLVNSLSRETFIILFPWIFKDEEGNKRDKKSSPPYIELVEQLLPENFTIEQELKKQLDADILAEMQKECEYVLSEETKRLLTEGKCLCLRLKVVDKIPEADIDNLLFNILFGEPRVPETPEALLEGCFVQRNLPPLREFIKDTVSIASSPEMLLCLTTVWVPLNSRNKAMTFRVIFAKYVETTYPYEDLDSNVPTIMFKYDSTRRKELQVVLEMYSNEVVHFGVFERDRLPDAKLIASSIEEFENEVKEKSSYEVFVCVVKKVGSEAFLSFAGIGPYHVSESPEKAIEEAKQYFPRKSTTVEETQSDEEDKVVEETMAA</sequence>
<dbReference type="AlphaFoldDB" id="A0A7M7ISP6"/>
<dbReference type="PANTHER" id="PTHR46135">
    <property type="entry name" value="NME/NM23 FAMILY MEMBER 8"/>
    <property type="match status" value="1"/>
</dbReference>
<feature type="region of interest" description="Disordered" evidence="1">
    <location>
        <begin position="1"/>
        <end position="34"/>
    </location>
</feature>
<dbReference type="KEGG" id="nvi:100678333"/>
<dbReference type="SUPFAM" id="SSF52833">
    <property type="entry name" value="Thioredoxin-like"/>
    <property type="match status" value="1"/>
</dbReference>
<keyword evidence="5" id="KW-1185">Reference proteome</keyword>
<evidence type="ECO:0000256" key="1">
    <source>
        <dbReference type="SAM" id="MobiDB-lite"/>
    </source>
</evidence>
<dbReference type="Proteomes" id="UP000002358">
    <property type="component" value="Chromosome 5"/>
</dbReference>
<dbReference type="RefSeq" id="XP_016842372.1">
    <property type="nucleotide sequence ID" value="XM_016986883.3"/>
</dbReference>
<feature type="domain" description="DUF4746" evidence="3">
    <location>
        <begin position="352"/>
        <end position="497"/>
    </location>
</feature>
<accession>A0A7M7ISP6</accession>
<reference evidence="4" key="1">
    <citation type="submission" date="2021-01" db="UniProtKB">
        <authorList>
            <consortium name="EnsemblMetazoa"/>
        </authorList>
    </citation>
    <scope>IDENTIFICATION</scope>
</reference>
<proteinExistence type="predicted"/>
<dbReference type="GeneID" id="100678333"/>
<dbReference type="InterPro" id="IPR013766">
    <property type="entry name" value="Thioredoxin_domain"/>
</dbReference>
<dbReference type="CDD" id="cd02948">
    <property type="entry name" value="TRX_NDPK"/>
    <property type="match status" value="1"/>
</dbReference>
<dbReference type="InterPro" id="IPR031827">
    <property type="entry name" value="DUF4746"/>
</dbReference>
<evidence type="ECO:0000313" key="4">
    <source>
        <dbReference type="EnsemblMetazoa" id="XP_016842372"/>
    </source>
</evidence>
<dbReference type="RefSeq" id="XP_016842371.1">
    <property type="nucleotide sequence ID" value="XM_016986882.3"/>
</dbReference>
<dbReference type="PANTHER" id="PTHR46135:SF3">
    <property type="entry name" value="NME_NM23 FAMILY MEMBER 8"/>
    <property type="match status" value="1"/>
</dbReference>
<dbReference type="Pfam" id="PF15928">
    <property type="entry name" value="DUF4746"/>
    <property type="match status" value="1"/>
</dbReference>
<evidence type="ECO:0000313" key="5">
    <source>
        <dbReference type="Proteomes" id="UP000002358"/>
    </source>
</evidence>
<evidence type="ECO:0000259" key="3">
    <source>
        <dbReference type="Pfam" id="PF15928"/>
    </source>
</evidence>
<dbReference type="OrthoDB" id="10263751at2759"/>